<dbReference type="PANTHER" id="PTHR45625">
    <property type="entry name" value="PEPTIDYL-PROLYL CIS-TRANS ISOMERASE-RELATED"/>
    <property type="match status" value="1"/>
</dbReference>
<evidence type="ECO:0000256" key="6">
    <source>
        <dbReference type="ARBA" id="ARBA00046368"/>
    </source>
</evidence>
<comment type="subunit">
    <text evidence="6">Part of the activated spliceosome B/catalytic step 1 spliceosome, one of the forms of the spliceosome which has a well-formed active site but still cannot catalyze the branching reaction and is composed at least of 52 proteins, the U2, U5 and U6 snRNAs and the pre-mRNA. Recruited during early steps of activated spliceosome B maturation, it is probably one of the first proteins released from this complex as he matures to the spliceosome C complex. Component of the minor spliceosome, which splices U12-type introns.</text>
</comment>
<proteinExistence type="inferred from homology"/>
<dbReference type="InParanoid" id="A0A6J0C1Z1"/>
<sequence>MSNIYIQEPPTTGKVILQTTVGEIDLELWTKEAPKACRNFIQLCLEGYYDGTIFHRVEKGFIIQGGDPTGTGEGGESIYDGPFKDEFHSRLRFCRRGLLAMANAGKDDNGSQFFFTLAATPELQNKHTIFGKVTGETIYNMLKLEDTLVDENDRPLYPQKIVKTEVLNNPFTDIEPRVEPKQVEAEKLQKKEKKSGVKNFKLLSFGEEAEEDEEESVVLSKQFSTKGKSAHDNLADPKLSSELAIDNGEPSSKKMKGDEDSDSESATEEISLDEIANLSKEKQAMRERIKNKLKDAKSTSDNKKPKDRKIDEVQNIDNDAEPEEEAYYLGKDRDEERKKKAEEIRKEIRDLKRDVRSEKKAKEEEAQIQVEKEQEKEKKSSVLREYIETQEKYKEAKSKLPKKGASRENFTLQLLQKFRSKLQSAKEQVEESTEVAEKKKKPDNQDDDGFDDEKWMAHTLRFEEKTPVLAKDASTKADDWFEIYDPRNPLNKRRRGEKTPKLKDGEHSRHK</sequence>
<evidence type="ECO:0000259" key="8">
    <source>
        <dbReference type="PROSITE" id="PS50072"/>
    </source>
</evidence>
<dbReference type="KEGG" id="nlo:107224850"/>
<feature type="region of interest" description="Disordered" evidence="7">
    <location>
        <begin position="223"/>
        <end position="382"/>
    </location>
</feature>
<name>A0A6J0C1Z1_NEOLC</name>
<feature type="region of interest" description="Disordered" evidence="7">
    <location>
        <begin position="480"/>
        <end position="511"/>
    </location>
</feature>
<dbReference type="PANTHER" id="PTHR45625:SF6">
    <property type="entry name" value="SPLICEOSOME-ASSOCIATED PROTEIN CWC27 HOMOLOG"/>
    <property type="match status" value="1"/>
</dbReference>
<reference evidence="10" key="1">
    <citation type="submission" date="2025-08" db="UniProtKB">
        <authorList>
            <consortium name="RefSeq"/>
        </authorList>
    </citation>
    <scope>IDENTIFICATION</scope>
    <source>
        <tissue evidence="10">Thorax and Abdomen</tissue>
    </source>
</reference>
<dbReference type="GO" id="GO:0003755">
    <property type="term" value="F:peptidyl-prolyl cis-trans isomerase activity"/>
    <property type="evidence" value="ECO:0007669"/>
    <property type="project" value="InterPro"/>
</dbReference>
<feature type="compositionally biased region" description="Basic and acidic residues" evidence="7">
    <location>
        <begin position="497"/>
        <end position="511"/>
    </location>
</feature>
<comment type="subcellular location">
    <subcellularLocation>
        <location evidence="1">Nucleus</location>
    </subcellularLocation>
</comment>
<dbReference type="CDD" id="cd22288">
    <property type="entry name" value="CWC27_CTD"/>
    <property type="match status" value="1"/>
</dbReference>
<dbReference type="SUPFAM" id="SSF50891">
    <property type="entry name" value="Cyclophilin-like"/>
    <property type="match status" value="1"/>
</dbReference>
<dbReference type="InterPro" id="IPR044666">
    <property type="entry name" value="Cyclophilin_A-like"/>
</dbReference>
<dbReference type="RefSeq" id="XP_015520547.2">
    <property type="nucleotide sequence ID" value="XM_015665061.2"/>
</dbReference>
<dbReference type="FunCoup" id="A0A6J0C1Z1">
    <property type="interactions" value="876"/>
</dbReference>
<evidence type="ECO:0000256" key="1">
    <source>
        <dbReference type="ARBA" id="ARBA00004123"/>
    </source>
</evidence>
<evidence type="ECO:0000256" key="2">
    <source>
        <dbReference type="ARBA" id="ARBA00007365"/>
    </source>
</evidence>
<evidence type="ECO:0000256" key="5">
    <source>
        <dbReference type="ARBA" id="ARBA00042090"/>
    </source>
</evidence>
<feature type="region of interest" description="Disordered" evidence="7">
    <location>
        <begin position="421"/>
        <end position="452"/>
    </location>
</feature>
<evidence type="ECO:0000313" key="9">
    <source>
        <dbReference type="Proteomes" id="UP000829291"/>
    </source>
</evidence>
<accession>A0A6J0C1Z1</accession>
<dbReference type="CDD" id="cd01925">
    <property type="entry name" value="cyclophilin_CeCYP16-like"/>
    <property type="match status" value="1"/>
</dbReference>
<dbReference type="Gene3D" id="2.40.100.10">
    <property type="entry name" value="Cyclophilin-like"/>
    <property type="match status" value="1"/>
</dbReference>
<evidence type="ECO:0000313" key="10">
    <source>
        <dbReference type="RefSeq" id="XP_015520547.2"/>
    </source>
</evidence>
<feature type="domain" description="PPIase cyclophilin-type" evidence="8">
    <location>
        <begin position="11"/>
        <end position="166"/>
    </location>
</feature>
<gene>
    <name evidence="10" type="primary">LOC107224850</name>
</gene>
<dbReference type="PROSITE" id="PS50072">
    <property type="entry name" value="CSA_PPIASE_2"/>
    <property type="match status" value="1"/>
</dbReference>
<dbReference type="PRINTS" id="PR00153">
    <property type="entry name" value="CSAPPISMRASE"/>
</dbReference>
<dbReference type="InterPro" id="IPR002130">
    <property type="entry name" value="Cyclophilin-type_PPIase_dom"/>
</dbReference>
<feature type="compositionally biased region" description="Basic and acidic residues" evidence="7">
    <location>
        <begin position="435"/>
        <end position="444"/>
    </location>
</feature>
<dbReference type="InterPro" id="IPR029000">
    <property type="entry name" value="Cyclophilin-like_dom_sf"/>
</dbReference>
<evidence type="ECO:0000256" key="3">
    <source>
        <dbReference type="ARBA" id="ARBA00023242"/>
    </source>
</evidence>
<dbReference type="OrthoDB" id="442970at2759"/>
<comment type="similarity">
    <text evidence="2">Belongs to the cyclophilin-type PPIase family.</text>
</comment>
<keyword evidence="3" id="KW-0539">Nucleus</keyword>
<organism evidence="10">
    <name type="scientific">Neodiprion lecontei</name>
    <name type="common">Redheaded pine sawfly</name>
    <dbReference type="NCBI Taxonomy" id="441921"/>
    <lineage>
        <taxon>Eukaryota</taxon>
        <taxon>Metazoa</taxon>
        <taxon>Ecdysozoa</taxon>
        <taxon>Arthropoda</taxon>
        <taxon>Hexapoda</taxon>
        <taxon>Insecta</taxon>
        <taxon>Pterygota</taxon>
        <taxon>Neoptera</taxon>
        <taxon>Endopterygota</taxon>
        <taxon>Hymenoptera</taxon>
        <taxon>Tenthredinoidea</taxon>
        <taxon>Diprionidae</taxon>
        <taxon>Diprioninae</taxon>
        <taxon>Neodiprion</taxon>
    </lineage>
</organism>
<feature type="compositionally biased region" description="Basic and acidic residues" evidence="7">
    <location>
        <begin position="279"/>
        <end position="312"/>
    </location>
</feature>
<evidence type="ECO:0000256" key="7">
    <source>
        <dbReference type="SAM" id="MobiDB-lite"/>
    </source>
</evidence>
<evidence type="ECO:0000256" key="4">
    <source>
        <dbReference type="ARBA" id="ARBA00040027"/>
    </source>
</evidence>
<feature type="compositionally biased region" description="Acidic residues" evidence="7">
    <location>
        <begin position="259"/>
        <end position="272"/>
    </location>
</feature>
<dbReference type="GO" id="GO:0071013">
    <property type="term" value="C:catalytic step 2 spliceosome"/>
    <property type="evidence" value="ECO:0007669"/>
    <property type="project" value="TreeGrafter"/>
</dbReference>
<dbReference type="AlphaFoldDB" id="A0A6J0C1Z1"/>
<dbReference type="Proteomes" id="UP000829291">
    <property type="component" value="Chromosome 1"/>
</dbReference>
<keyword evidence="9" id="KW-1185">Reference proteome</keyword>
<dbReference type="Pfam" id="PF00160">
    <property type="entry name" value="Pro_isomerase"/>
    <property type="match status" value="1"/>
</dbReference>
<feature type="compositionally biased region" description="Basic and acidic residues" evidence="7">
    <location>
        <begin position="330"/>
        <end position="382"/>
    </location>
</feature>
<protein>
    <recommendedName>
        <fullName evidence="4">Spliceosome-associated protein CWC27 homolog</fullName>
    </recommendedName>
    <alternativeName>
        <fullName evidence="5">Probable inactive peptidyl-prolyl cis-trans isomerase CWC27 homolog</fullName>
    </alternativeName>
</protein>
<dbReference type="GeneID" id="107224850"/>